<dbReference type="InterPro" id="IPR018490">
    <property type="entry name" value="cNMP-bd_dom_sf"/>
</dbReference>
<evidence type="ECO:0000259" key="4">
    <source>
        <dbReference type="PROSITE" id="PS50042"/>
    </source>
</evidence>
<dbReference type="PROSITE" id="PS51063">
    <property type="entry name" value="HTH_CRP_2"/>
    <property type="match status" value="1"/>
</dbReference>
<evidence type="ECO:0000256" key="3">
    <source>
        <dbReference type="ARBA" id="ARBA00023163"/>
    </source>
</evidence>
<dbReference type="PROSITE" id="PS50042">
    <property type="entry name" value="CNMP_BINDING_3"/>
    <property type="match status" value="1"/>
</dbReference>
<dbReference type="Gene3D" id="1.10.10.10">
    <property type="entry name" value="Winged helix-like DNA-binding domain superfamily/Winged helix DNA-binding domain"/>
    <property type="match status" value="1"/>
</dbReference>
<feature type="domain" description="Cyclic nucleotide-binding" evidence="4">
    <location>
        <begin position="6"/>
        <end position="126"/>
    </location>
</feature>
<dbReference type="EMBL" id="FQWX01000005">
    <property type="protein sequence ID" value="SHG68297.1"/>
    <property type="molecule type" value="Genomic_DNA"/>
</dbReference>
<dbReference type="RefSeq" id="WP_073124426.1">
    <property type="nucleotide sequence ID" value="NZ_BAABCH010000026.1"/>
</dbReference>
<keyword evidence="1" id="KW-0805">Transcription regulation</keyword>
<evidence type="ECO:0000313" key="6">
    <source>
        <dbReference type="EMBL" id="SHG68297.1"/>
    </source>
</evidence>
<dbReference type="InterPro" id="IPR014710">
    <property type="entry name" value="RmlC-like_jellyroll"/>
</dbReference>
<evidence type="ECO:0000256" key="1">
    <source>
        <dbReference type="ARBA" id="ARBA00023015"/>
    </source>
</evidence>
<sequence>MNNIEIFDGIKDASKKRLIEIGKLKKLAKKEMLFNEKDIVDKVYIIKNGKVSIFKINESGERKIIFILGRGDLVNDILIDRNRTSIVGCEAFDEAELVEYDSKVFIDIMEHDFELTKNVILHYQNRSRRLYRQLKNSISIRMDKKLAAKLYRIGKEFGIDEGEWTFLNIDLTITYIADMLGCKRETLSRAMKVLQDKKLVKIQGKKFYIKQEELSKYFKSN</sequence>
<dbReference type="Pfam" id="PF13545">
    <property type="entry name" value="HTH_Crp_2"/>
    <property type="match status" value="1"/>
</dbReference>
<dbReference type="PANTHER" id="PTHR24567">
    <property type="entry name" value="CRP FAMILY TRANSCRIPTIONAL REGULATORY PROTEIN"/>
    <property type="match status" value="1"/>
</dbReference>
<keyword evidence="2" id="KW-0238">DNA-binding</keyword>
<dbReference type="STRING" id="1121321.SAMN04488530_10578"/>
<dbReference type="InterPro" id="IPR050397">
    <property type="entry name" value="Env_Response_Regulators"/>
</dbReference>
<dbReference type="InterPro" id="IPR000595">
    <property type="entry name" value="cNMP-bd_dom"/>
</dbReference>
<proteinExistence type="predicted"/>
<organism evidence="6 7">
    <name type="scientific">Asaccharospora irregularis DSM 2635</name>
    <dbReference type="NCBI Taxonomy" id="1121321"/>
    <lineage>
        <taxon>Bacteria</taxon>
        <taxon>Bacillati</taxon>
        <taxon>Bacillota</taxon>
        <taxon>Clostridia</taxon>
        <taxon>Peptostreptococcales</taxon>
        <taxon>Peptostreptococcaceae</taxon>
        <taxon>Asaccharospora</taxon>
    </lineage>
</organism>
<keyword evidence="6" id="KW-0418">Kinase</keyword>
<dbReference type="Proteomes" id="UP000243255">
    <property type="component" value="Unassembled WGS sequence"/>
</dbReference>
<name>A0A1M5LT88_9FIRM</name>
<dbReference type="InterPro" id="IPR036390">
    <property type="entry name" value="WH_DNA-bd_sf"/>
</dbReference>
<gene>
    <name evidence="6" type="ORF">SAMN04488530_10578</name>
</gene>
<dbReference type="SUPFAM" id="SSF46785">
    <property type="entry name" value="Winged helix' DNA-binding domain"/>
    <property type="match status" value="1"/>
</dbReference>
<dbReference type="Gene3D" id="2.60.120.10">
    <property type="entry name" value="Jelly Rolls"/>
    <property type="match status" value="1"/>
</dbReference>
<dbReference type="SMART" id="SM00419">
    <property type="entry name" value="HTH_CRP"/>
    <property type="match status" value="1"/>
</dbReference>
<dbReference type="GO" id="GO:0005829">
    <property type="term" value="C:cytosol"/>
    <property type="evidence" value="ECO:0007669"/>
    <property type="project" value="TreeGrafter"/>
</dbReference>
<evidence type="ECO:0000313" key="7">
    <source>
        <dbReference type="Proteomes" id="UP000243255"/>
    </source>
</evidence>
<dbReference type="GO" id="GO:0003700">
    <property type="term" value="F:DNA-binding transcription factor activity"/>
    <property type="evidence" value="ECO:0007669"/>
    <property type="project" value="TreeGrafter"/>
</dbReference>
<evidence type="ECO:0000259" key="5">
    <source>
        <dbReference type="PROSITE" id="PS51063"/>
    </source>
</evidence>
<evidence type="ECO:0000256" key="2">
    <source>
        <dbReference type="ARBA" id="ARBA00023125"/>
    </source>
</evidence>
<dbReference type="GO" id="GO:0016301">
    <property type="term" value="F:kinase activity"/>
    <property type="evidence" value="ECO:0007669"/>
    <property type="project" value="UniProtKB-KW"/>
</dbReference>
<dbReference type="InterPro" id="IPR036388">
    <property type="entry name" value="WH-like_DNA-bd_sf"/>
</dbReference>
<keyword evidence="6" id="KW-0808">Transferase</keyword>
<dbReference type="SUPFAM" id="SSF51206">
    <property type="entry name" value="cAMP-binding domain-like"/>
    <property type="match status" value="1"/>
</dbReference>
<accession>A0A1M5LT88</accession>
<dbReference type="InterPro" id="IPR012318">
    <property type="entry name" value="HTH_CRP"/>
</dbReference>
<dbReference type="AlphaFoldDB" id="A0A1M5LT88"/>
<dbReference type="PANTHER" id="PTHR24567:SF74">
    <property type="entry name" value="HTH-TYPE TRANSCRIPTIONAL REGULATOR ARCR"/>
    <property type="match status" value="1"/>
</dbReference>
<dbReference type="GO" id="GO:0003677">
    <property type="term" value="F:DNA binding"/>
    <property type="evidence" value="ECO:0007669"/>
    <property type="project" value="UniProtKB-KW"/>
</dbReference>
<protein>
    <submittedName>
        <fullName evidence="6">cAMP-binding domain of CRP or a regulatory subunit of cAMP-dependent protein kinases</fullName>
    </submittedName>
</protein>
<feature type="domain" description="HTH crp-type" evidence="5">
    <location>
        <begin position="140"/>
        <end position="213"/>
    </location>
</feature>
<dbReference type="Pfam" id="PF00027">
    <property type="entry name" value="cNMP_binding"/>
    <property type="match status" value="1"/>
</dbReference>
<dbReference type="OrthoDB" id="1706474at2"/>
<dbReference type="CDD" id="cd00038">
    <property type="entry name" value="CAP_ED"/>
    <property type="match status" value="1"/>
</dbReference>
<reference evidence="7" key="1">
    <citation type="submission" date="2016-11" db="EMBL/GenBank/DDBJ databases">
        <authorList>
            <person name="Varghese N."/>
            <person name="Submissions S."/>
        </authorList>
    </citation>
    <scope>NUCLEOTIDE SEQUENCE [LARGE SCALE GENOMIC DNA]</scope>
    <source>
        <strain evidence="7">DSM 2635</strain>
    </source>
</reference>
<keyword evidence="3" id="KW-0804">Transcription</keyword>
<keyword evidence="7" id="KW-1185">Reference proteome</keyword>
<dbReference type="SMART" id="SM00100">
    <property type="entry name" value="cNMP"/>
    <property type="match status" value="1"/>
</dbReference>